<comment type="similarity">
    <text evidence="1 3">Belongs to the short-chain dehydrogenases/reductases (SDR) family.</text>
</comment>
<evidence type="ECO:0000256" key="2">
    <source>
        <dbReference type="ARBA" id="ARBA00023002"/>
    </source>
</evidence>
<keyword evidence="2" id="KW-0560">Oxidoreductase</keyword>
<gene>
    <name evidence="4" type="ORF">HNQ92_000371</name>
</gene>
<name>A0A840TQC3_9BACT</name>
<evidence type="ECO:0008006" key="6">
    <source>
        <dbReference type="Google" id="ProtNLM"/>
    </source>
</evidence>
<proteinExistence type="inferred from homology"/>
<dbReference type="CDD" id="cd05233">
    <property type="entry name" value="SDR_c"/>
    <property type="match status" value="1"/>
</dbReference>
<protein>
    <recommendedName>
        <fullName evidence="6">SDR family oxidoreductase</fullName>
    </recommendedName>
</protein>
<dbReference type="Proteomes" id="UP000557307">
    <property type="component" value="Unassembled WGS sequence"/>
</dbReference>
<dbReference type="GO" id="GO:0016020">
    <property type="term" value="C:membrane"/>
    <property type="evidence" value="ECO:0007669"/>
    <property type="project" value="TreeGrafter"/>
</dbReference>
<dbReference type="PRINTS" id="PR00080">
    <property type="entry name" value="SDRFAMILY"/>
</dbReference>
<reference evidence="4 5" key="1">
    <citation type="submission" date="2020-08" db="EMBL/GenBank/DDBJ databases">
        <title>Genomic Encyclopedia of Type Strains, Phase IV (KMG-IV): sequencing the most valuable type-strain genomes for metagenomic binning, comparative biology and taxonomic classification.</title>
        <authorList>
            <person name="Goeker M."/>
        </authorList>
    </citation>
    <scope>NUCLEOTIDE SEQUENCE [LARGE SCALE GENOMIC DNA]</scope>
    <source>
        <strain evidence="4 5">DSM 105074</strain>
    </source>
</reference>
<dbReference type="PRINTS" id="PR00081">
    <property type="entry name" value="GDHRDH"/>
</dbReference>
<evidence type="ECO:0000313" key="4">
    <source>
        <dbReference type="EMBL" id="MBB5282250.1"/>
    </source>
</evidence>
<dbReference type="InterPro" id="IPR036291">
    <property type="entry name" value="NAD(P)-bd_dom_sf"/>
</dbReference>
<dbReference type="Gene3D" id="3.40.50.720">
    <property type="entry name" value="NAD(P)-binding Rossmann-like Domain"/>
    <property type="match status" value="1"/>
</dbReference>
<accession>A0A840TQC3</accession>
<dbReference type="PANTHER" id="PTHR44196">
    <property type="entry name" value="DEHYDROGENASE/REDUCTASE SDR FAMILY MEMBER 7B"/>
    <property type="match status" value="1"/>
</dbReference>
<evidence type="ECO:0000256" key="3">
    <source>
        <dbReference type="RuleBase" id="RU000363"/>
    </source>
</evidence>
<organism evidence="4 5">
    <name type="scientific">Rhabdobacter roseus</name>
    <dbReference type="NCBI Taxonomy" id="1655419"/>
    <lineage>
        <taxon>Bacteria</taxon>
        <taxon>Pseudomonadati</taxon>
        <taxon>Bacteroidota</taxon>
        <taxon>Cytophagia</taxon>
        <taxon>Cytophagales</taxon>
        <taxon>Cytophagaceae</taxon>
        <taxon>Rhabdobacter</taxon>
    </lineage>
</organism>
<dbReference type="EMBL" id="JACHGF010000001">
    <property type="protein sequence ID" value="MBB5282250.1"/>
    <property type="molecule type" value="Genomic_DNA"/>
</dbReference>
<dbReference type="RefSeq" id="WP_184170043.1">
    <property type="nucleotide sequence ID" value="NZ_JACHGF010000001.1"/>
</dbReference>
<comment type="caution">
    <text evidence="4">The sequence shown here is derived from an EMBL/GenBank/DDBJ whole genome shotgun (WGS) entry which is preliminary data.</text>
</comment>
<dbReference type="Pfam" id="PF00106">
    <property type="entry name" value="adh_short"/>
    <property type="match status" value="1"/>
</dbReference>
<sequence>MATNNQTALITGATSGIGYELAKLFAQDGFRLVIVSRNEATLQQVAEDFKQLGSPQVTTIIKDLTQLGAAEEVYQETKRQGITVNVLVNDAGVGEYGFFHEVDFSKDLEIIQLNIITFVHLTKLYLRDMLAANEGRVLQLASIASHQPTPRLAVYAASKAFVLSLTDALIHELKDTNVTMTALLPGATDTDFFRKANMEHTKAAQEDPYDPAMVAKTGYDALMKGENHAVAGAMMKAQVVLSNMLPNELVSTMAEKYMLPAD</sequence>
<dbReference type="PIRSF" id="PIRSF000126">
    <property type="entry name" value="11-beta-HSD1"/>
    <property type="match status" value="1"/>
</dbReference>
<dbReference type="PANTHER" id="PTHR44196:SF2">
    <property type="entry name" value="SHORT-CHAIN DEHYDROGENASE-RELATED"/>
    <property type="match status" value="1"/>
</dbReference>
<dbReference type="SUPFAM" id="SSF51735">
    <property type="entry name" value="NAD(P)-binding Rossmann-fold domains"/>
    <property type="match status" value="1"/>
</dbReference>
<dbReference type="AlphaFoldDB" id="A0A840TQC3"/>
<evidence type="ECO:0000256" key="1">
    <source>
        <dbReference type="ARBA" id="ARBA00006484"/>
    </source>
</evidence>
<dbReference type="GO" id="GO:0016491">
    <property type="term" value="F:oxidoreductase activity"/>
    <property type="evidence" value="ECO:0007669"/>
    <property type="project" value="UniProtKB-KW"/>
</dbReference>
<dbReference type="InterPro" id="IPR002347">
    <property type="entry name" value="SDR_fam"/>
</dbReference>
<evidence type="ECO:0000313" key="5">
    <source>
        <dbReference type="Proteomes" id="UP000557307"/>
    </source>
</evidence>
<keyword evidence="5" id="KW-1185">Reference proteome</keyword>